<reference evidence="2 3" key="1">
    <citation type="submission" date="2019-03" db="EMBL/GenBank/DDBJ databases">
        <title>Muricauda SCR12 sp.nov, a marine bacterium isolated from Pacific Ocean:the Okinawa trough.</title>
        <authorList>
            <person name="Liu L."/>
        </authorList>
    </citation>
    <scope>NUCLEOTIDE SEQUENCE [LARGE SCALE GENOMIC DNA]</scope>
    <source>
        <strain evidence="2 3">SCR12</strain>
    </source>
</reference>
<proteinExistence type="predicted"/>
<sequence length="595" mass="68025">MELVGNKETTIAVLPFQIIGVKKDMSPVINGFTEDLIINFSKFVGLSVISQYSTMGISDISDTESITKLGADYIITGSFRPSGDGYRIGVQLVRTRDKKVVFAGNHNENLETILNAEDTITQQMVSVLQQQIAHDLLSYSYKKESFELAAYENWLLGIRELKKGTVESDLAAREYFKAALKIDPLFARAYTGISLSYFNEWSCQLWDRWEVSQKGAHDYALKAIDLDETDYVSLAVLGRTFLYLGDYDKSEHLLRKSLRMNPNDADNLILISNCFIWLGYLQEAEDLYLKARNLNPLQPEAYLPIGMLVYFEKGDFEKAIELGEKVTIVSIWTDFPAYMSAAYYHLSKYDKMNLYWKKYLELFRKNINKGNEPTDQKAVEWQKVVNPYKVKNNMEPFWDYKLRAYSKKNVSPAPARQSNSTTKGSFLDNGELWELSYLNQSVTIKDSKGLHDIVKLLEKPEEQVHCAELMGIVLETSGTSMIDDRAMKAYKEKIRSLKINICDAEEMGFTQKADELKEEYDALMEHLSQVTGLDNKIRKTGSSIEKARAAVTWRVRSSIKKIENVHPQLAKHLTNSIKTGTCCSYEPETQHEWTT</sequence>
<protein>
    <submittedName>
        <fullName evidence="2">Uncharacterized protein</fullName>
    </submittedName>
</protein>
<dbReference type="Proteomes" id="UP000310406">
    <property type="component" value="Unassembled WGS sequence"/>
</dbReference>
<dbReference type="InterPro" id="IPR011990">
    <property type="entry name" value="TPR-like_helical_dom_sf"/>
</dbReference>
<keyword evidence="3" id="KW-1185">Reference proteome</keyword>
<dbReference type="AlphaFoldDB" id="A0A4S8RVG1"/>
<name>A0A4S8RVG1_9FLAO</name>
<dbReference type="RefSeq" id="WP_136567142.1">
    <property type="nucleotide sequence ID" value="NZ_SNTZ01000010.1"/>
</dbReference>
<dbReference type="OrthoDB" id="9779074at2"/>
<dbReference type="SMART" id="SM00028">
    <property type="entry name" value="TPR"/>
    <property type="match status" value="2"/>
</dbReference>
<keyword evidence="1" id="KW-0802">TPR repeat</keyword>
<dbReference type="PANTHER" id="PTHR12558:SF13">
    <property type="entry name" value="CELL DIVISION CYCLE PROTEIN 27 HOMOLOG"/>
    <property type="match status" value="1"/>
</dbReference>
<organism evidence="2 3">
    <name type="scientific">Flagellimonas alvinocaridis</name>
    <dbReference type="NCBI Taxonomy" id="2530200"/>
    <lineage>
        <taxon>Bacteria</taxon>
        <taxon>Pseudomonadati</taxon>
        <taxon>Bacteroidota</taxon>
        <taxon>Flavobacteriia</taxon>
        <taxon>Flavobacteriales</taxon>
        <taxon>Flavobacteriaceae</taxon>
        <taxon>Flagellimonas</taxon>
    </lineage>
</organism>
<feature type="repeat" description="TPR" evidence="1">
    <location>
        <begin position="231"/>
        <end position="264"/>
    </location>
</feature>
<dbReference type="PANTHER" id="PTHR12558">
    <property type="entry name" value="CELL DIVISION CYCLE 16,23,27"/>
    <property type="match status" value="1"/>
</dbReference>
<dbReference type="PROSITE" id="PS50005">
    <property type="entry name" value="TPR"/>
    <property type="match status" value="1"/>
</dbReference>
<dbReference type="SUPFAM" id="SSF48452">
    <property type="entry name" value="TPR-like"/>
    <property type="match status" value="1"/>
</dbReference>
<gene>
    <name evidence="2" type="ORF">EZV76_13725</name>
</gene>
<evidence type="ECO:0000313" key="3">
    <source>
        <dbReference type="Proteomes" id="UP000310406"/>
    </source>
</evidence>
<dbReference type="Pfam" id="PF13432">
    <property type="entry name" value="TPR_16"/>
    <property type="match status" value="1"/>
</dbReference>
<evidence type="ECO:0000256" key="1">
    <source>
        <dbReference type="PROSITE-ProRule" id="PRU00339"/>
    </source>
</evidence>
<dbReference type="Gene3D" id="1.25.40.10">
    <property type="entry name" value="Tetratricopeptide repeat domain"/>
    <property type="match status" value="1"/>
</dbReference>
<dbReference type="InterPro" id="IPR019734">
    <property type="entry name" value="TPR_rpt"/>
</dbReference>
<dbReference type="EMBL" id="SNTZ01000010">
    <property type="protein sequence ID" value="THV57944.1"/>
    <property type="molecule type" value="Genomic_DNA"/>
</dbReference>
<comment type="caution">
    <text evidence="2">The sequence shown here is derived from an EMBL/GenBank/DDBJ whole genome shotgun (WGS) entry which is preliminary data.</text>
</comment>
<accession>A0A4S8RVG1</accession>
<evidence type="ECO:0000313" key="2">
    <source>
        <dbReference type="EMBL" id="THV57944.1"/>
    </source>
</evidence>